<dbReference type="Gene3D" id="3.40.50.1820">
    <property type="entry name" value="alpha/beta hydrolase"/>
    <property type="match status" value="1"/>
</dbReference>
<comment type="caution">
    <text evidence="2">The sequence shown here is derived from an EMBL/GenBank/DDBJ whole genome shotgun (WGS) entry which is preliminary data.</text>
</comment>
<feature type="domain" description="AB hydrolase-1" evidence="1">
    <location>
        <begin position="42"/>
        <end position="285"/>
    </location>
</feature>
<evidence type="ECO:0000313" key="3">
    <source>
        <dbReference type="Proteomes" id="UP001597492"/>
    </source>
</evidence>
<accession>A0ABW5UZA9</accession>
<dbReference type="InterPro" id="IPR029058">
    <property type="entry name" value="AB_hydrolase_fold"/>
</dbReference>
<dbReference type="PANTHER" id="PTHR43798:SF33">
    <property type="entry name" value="HYDROLASE, PUTATIVE (AFU_ORTHOLOGUE AFUA_2G14860)-RELATED"/>
    <property type="match status" value="1"/>
</dbReference>
<proteinExistence type="predicted"/>
<dbReference type="PRINTS" id="PR00111">
    <property type="entry name" value="ABHYDROLASE"/>
</dbReference>
<dbReference type="EMBL" id="JBHUNE010000008">
    <property type="protein sequence ID" value="MFD2758834.1"/>
    <property type="molecule type" value="Genomic_DNA"/>
</dbReference>
<gene>
    <name evidence="2" type="ORF">ACFSW7_10645</name>
</gene>
<dbReference type="Pfam" id="PF12697">
    <property type="entry name" value="Abhydrolase_6"/>
    <property type="match status" value="1"/>
</dbReference>
<dbReference type="Proteomes" id="UP001597492">
    <property type="component" value="Unassembled WGS sequence"/>
</dbReference>
<reference evidence="3" key="1">
    <citation type="journal article" date="2019" name="Int. J. Syst. Evol. Microbiol.">
        <title>The Global Catalogue of Microorganisms (GCM) 10K type strain sequencing project: providing services to taxonomists for standard genome sequencing and annotation.</title>
        <authorList>
            <consortium name="The Broad Institute Genomics Platform"/>
            <consortium name="The Broad Institute Genome Sequencing Center for Infectious Disease"/>
            <person name="Wu L."/>
            <person name="Ma J."/>
        </authorList>
    </citation>
    <scope>NUCLEOTIDE SEQUENCE [LARGE SCALE GENOMIC DNA]</scope>
    <source>
        <strain evidence="3">TISTR 1514</strain>
    </source>
</reference>
<keyword evidence="3" id="KW-1185">Reference proteome</keyword>
<dbReference type="GO" id="GO:0016787">
    <property type="term" value="F:hydrolase activity"/>
    <property type="evidence" value="ECO:0007669"/>
    <property type="project" value="UniProtKB-KW"/>
</dbReference>
<keyword evidence="2" id="KW-0378">Hydrolase</keyword>
<protein>
    <submittedName>
        <fullName evidence="2">Alpha/beta fold hydrolase</fullName>
    </submittedName>
</protein>
<organism evidence="2 3">
    <name type="scientific">Gulosibacter faecalis</name>
    <dbReference type="NCBI Taxonomy" id="272240"/>
    <lineage>
        <taxon>Bacteria</taxon>
        <taxon>Bacillati</taxon>
        <taxon>Actinomycetota</taxon>
        <taxon>Actinomycetes</taxon>
        <taxon>Micrococcales</taxon>
        <taxon>Microbacteriaceae</taxon>
        <taxon>Gulosibacter</taxon>
    </lineage>
</organism>
<dbReference type="PANTHER" id="PTHR43798">
    <property type="entry name" value="MONOACYLGLYCEROL LIPASE"/>
    <property type="match status" value="1"/>
</dbReference>
<evidence type="ECO:0000259" key="1">
    <source>
        <dbReference type="Pfam" id="PF12697"/>
    </source>
</evidence>
<dbReference type="SUPFAM" id="SSF53474">
    <property type="entry name" value="alpha/beta-Hydrolases"/>
    <property type="match status" value="1"/>
</dbReference>
<sequence length="307" mass="33374">MRPNNPLEHELAAIPSHRFDLDLDGALTAVWTYGPERAATTIVLVHGFRGTHHGLLNLVAALPEVRFIAPDLPGFGESAPFAGEHTLDAYAAWLGRLLDAVDPHREAIVLGHSFGSLVVARSVRALAPRQIVLVNPIAENALSGPERVPTMFAVGYYRLGAALPEPLGNALLRAPVITRVMSEVMAETKHRALRSWIHDEHDAHFSDFVSRRALLEAFRASVSDDVSSHAAEFPRGVHLVVGERDRIAPLPTSKRLHAAMPGSTLHIIEGVGHLVHYETPLALARILSQMLADAAAAEPESEERSRT</sequence>
<dbReference type="InterPro" id="IPR050266">
    <property type="entry name" value="AB_hydrolase_sf"/>
</dbReference>
<name>A0ABW5UZA9_9MICO</name>
<dbReference type="InterPro" id="IPR000073">
    <property type="entry name" value="AB_hydrolase_1"/>
</dbReference>
<evidence type="ECO:0000313" key="2">
    <source>
        <dbReference type="EMBL" id="MFD2758834.1"/>
    </source>
</evidence>
<dbReference type="RefSeq" id="WP_019617584.1">
    <property type="nucleotide sequence ID" value="NZ_JBHUNE010000008.1"/>
</dbReference>